<dbReference type="GO" id="GO:0016780">
    <property type="term" value="F:phosphotransferase activity, for other substituted phosphate groups"/>
    <property type="evidence" value="ECO:0007669"/>
    <property type="project" value="TreeGrafter"/>
</dbReference>
<name>A0A917SJJ9_9ACTN</name>
<dbReference type="PANTHER" id="PTHR30576:SF0">
    <property type="entry name" value="UNDECAPRENYL-PHOSPHATE N-ACETYLGALACTOSAMINYL 1-PHOSPHATE TRANSFERASE-RELATED"/>
    <property type="match status" value="1"/>
</dbReference>
<dbReference type="RefSeq" id="WP_188898476.1">
    <property type="nucleotide sequence ID" value="NZ_BMMZ01000020.1"/>
</dbReference>
<dbReference type="InterPro" id="IPR003362">
    <property type="entry name" value="Bact_transf"/>
</dbReference>
<dbReference type="Pfam" id="PF02397">
    <property type="entry name" value="Bac_transf"/>
    <property type="match status" value="1"/>
</dbReference>
<reference evidence="3" key="2">
    <citation type="submission" date="2020-09" db="EMBL/GenBank/DDBJ databases">
        <authorList>
            <person name="Sun Q."/>
            <person name="Zhou Y."/>
        </authorList>
    </citation>
    <scope>NUCLEOTIDE SEQUENCE</scope>
    <source>
        <strain evidence="3">CGMCC 4.7306</strain>
    </source>
</reference>
<sequence length="228" mass="25020">MTQNHTSGWQRILAGAGLLITSPVLAGAAAGIKLSDGGAVFYRATRAGVARVPFTMYKLRTMRHGADQAGSITAADDPRVFPFGRWLRQLKVDELPQLLNVVRGEMALVGPRPEAVDIVREYYLPWMDETLTVPPGITGPGSLHFIAQDRQLPRDPAQAREVYAREILPIKLAHELVYIRSRSLGYEIQLIVRTLLRMFSADGLFESAAELEGREARAILGGIGSQTS</sequence>
<dbReference type="AlphaFoldDB" id="A0A917SJJ9"/>
<dbReference type="EMBL" id="BMMZ01000020">
    <property type="protein sequence ID" value="GGL83330.1"/>
    <property type="molecule type" value="Genomic_DNA"/>
</dbReference>
<dbReference type="PANTHER" id="PTHR30576">
    <property type="entry name" value="COLANIC BIOSYNTHESIS UDP-GLUCOSE LIPID CARRIER TRANSFERASE"/>
    <property type="match status" value="1"/>
</dbReference>
<comment type="similarity">
    <text evidence="1">Belongs to the bacterial sugar transferase family.</text>
</comment>
<reference evidence="3" key="1">
    <citation type="journal article" date="2014" name="Int. J. Syst. Evol. Microbiol.">
        <title>Complete genome sequence of Corynebacterium casei LMG S-19264T (=DSM 44701T), isolated from a smear-ripened cheese.</title>
        <authorList>
            <consortium name="US DOE Joint Genome Institute (JGI-PGF)"/>
            <person name="Walter F."/>
            <person name="Albersmeier A."/>
            <person name="Kalinowski J."/>
            <person name="Ruckert C."/>
        </authorList>
    </citation>
    <scope>NUCLEOTIDE SEQUENCE</scope>
    <source>
        <strain evidence="3">CGMCC 4.7306</strain>
    </source>
</reference>
<feature type="domain" description="Bacterial sugar transferase" evidence="2">
    <location>
        <begin position="12"/>
        <end position="199"/>
    </location>
</feature>
<comment type="caution">
    <text evidence="3">The sequence shown here is derived from an EMBL/GenBank/DDBJ whole genome shotgun (WGS) entry which is preliminary data.</text>
</comment>
<evidence type="ECO:0000256" key="1">
    <source>
        <dbReference type="ARBA" id="ARBA00006464"/>
    </source>
</evidence>
<keyword evidence="4" id="KW-1185">Reference proteome</keyword>
<gene>
    <name evidence="3" type="primary">bplG</name>
    <name evidence="3" type="ORF">GCM10011575_47070</name>
</gene>
<evidence type="ECO:0000259" key="2">
    <source>
        <dbReference type="Pfam" id="PF02397"/>
    </source>
</evidence>
<dbReference type="Proteomes" id="UP000613840">
    <property type="component" value="Unassembled WGS sequence"/>
</dbReference>
<evidence type="ECO:0000313" key="4">
    <source>
        <dbReference type="Proteomes" id="UP000613840"/>
    </source>
</evidence>
<evidence type="ECO:0000313" key="3">
    <source>
        <dbReference type="EMBL" id="GGL83330.1"/>
    </source>
</evidence>
<organism evidence="3 4">
    <name type="scientific">Microlunatus endophyticus</name>
    <dbReference type="NCBI Taxonomy" id="1716077"/>
    <lineage>
        <taxon>Bacteria</taxon>
        <taxon>Bacillati</taxon>
        <taxon>Actinomycetota</taxon>
        <taxon>Actinomycetes</taxon>
        <taxon>Propionibacteriales</taxon>
        <taxon>Propionibacteriaceae</taxon>
        <taxon>Microlunatus</taxon>
    </lineage>
</organism>
<accession>A0A917SJJ9</accession>
<protein>
    <submittedName>
        <fullName evidence="3">Glycosyl transferase</fullName>
    </submittedName>
</protein>
<keyword evidence="3" id="KW-0808">Transferase</keyword>
<proteinExistence type="inferred from homology"/>